<name>A0A5B8SQI7_9GAMM</name>
<accession>A0A5B8SQI7</accession>
<dbReference type="GO" id="GO:0003677">
    <property type="term" value="F:DNA binding"/>
    <property type="evidence" value="ECO:0007669"/>
    <property type="project" value="UniProtKB-KW"/>
</dbReference>
<proteinExistence type="inferred from homology"/>
<evidence type="ECO:0000313" key="7">
    <source>
        <dbReference type="EMBL" id="QEA38484.1"/>
    </source>
</evidence>
<dbReference type="Gene3D" id="3.40.190.10">
    <property type="entry name" value="Periplasmic binding protein-like II"/>
    <property type="match status" value="2"/>
</dbReference>
<keyword evidence="4" id="KW-0804">Transcription</keyword>
<comment type="similarity">
    <text evidence="1">Belongs to the LysR transcriptional regulatory family.</text>
</comment>
<dbReference type="RefSeq" id="WP_147183549.1">
    <property type="nucleotide sequence ID" value="NZ_CP042382.1"/>
</dbReference>
<dbReference type="InterPro" id="IPR036388">
    <property type="entry name" value="WH-like_DNA-bd_sf"/>
</dbReference>
<evidence type="ECO:0000256" key="5">
    <source>
        <dbReference type="SAM" id="MobiDB-lite"/>
    </source>
</evidence>
<keyword evidence="8" id="KW-1185">Reference proteome</keyword>
<reference evidence="7 8" key="1">
    <citation type="submission" date="2019-06" db="EMBL/GenBank/DDBJ databases">
        <title>Genome analyses of bacteria isolated from kimchi.</title>
        <authorList>
            <person name="Lee S."/>
            <person name="Ahn S."/>
            <person name="Roh S."/>
        </authorList>
    </citation>
    <scope>NUCLEOTIDE SEQUENCE [LARGE SCALE GENOMIC DNA]</scope>
    <source>
        <strain evidence="7 8">CBA4606</strain>
    </source>
</reference>
<dbReference type="InterPro" id="IPR000847">
    <property type="entry name" value="LysR_HTH_N"/>
</dbReference>
<dbReference type="OrthoDB" id="5723059at2"/>
<dbReference type="Pfam" id="PF03466">
    <property type="entry name" value="LysR_substrate"/>
    <property type="match status" value="1"/>
</dbReference>
<dbReference type="SUPFAM" id="SSF53850">
    <property type="entry name" value="Periplasmic binding protein-like II"/>
    <property type="match status" value="1"/>
</dbReference>
<dbReference type="InterPro" id="IPR050176">
    <property type="entry name" value="LTTR"/>
</dbReference>
<dbReference type="GO" id="GO:0003700">
    <property type="term" value="F:DNA-binding transcription factor activity"/>
    <property type="evidence" value="ECO:0007669"/>
    <property type="project" value="InterPro"/>
</dbReference>
<gene>
    <name evidence="7" type="ORF">FGL86_04905</name>
</gene>
<evidence type="ECO:0000256" key="3">
    <source>
        <dbReference type="ARBA" id="ARBA00023125"/>
    </source>
</evidence>
<sequence>MAEVSSAALDLELLRTFISVVQQGTLGAAAVQRNRTLSAISMQIKRLEEVLDTRLLIRGARGVVPTPAGEGLLREARELLRQHDNLLARFTGRGLSGKVRFGLPEDYASELVGQILPEFLASHPDVLIEAVTATSGELAEQLKRGELALAVALDQPHDLKGGEPLWKTAPVWAGARELRLDESQPLALALHPPNCPYRAIGVAALEAVGRPWYPVFTCTSINALETAIAAGLAIGVLDRQRLTPAMRELGETEGLPPLQPCEAQLHFGKRIPRGSRPAVDALAALVRERLLQRGPWRAPERSGWIVPGENSGTHHRYKNATAGEGKS</sequence>
<dbReference type="Pfam" id="PF00126">
    <property type="entry name" value="HTH_1"/>
    <property type="match status" value="1"/>
</dbReference>
<dbReference type="Proteomes" id="UP000321272">
    <property type="component" value="Chromosome"/>
</dbReference>
<dbReference type="PANTHER" id="PTHR30579:SF7">
    <property type="entry name" value="HTH-TYPE TRANSCRIPTIONAL REGULATOR LRHA-RELATED"/>
    <property type="match status" value="1"/>
</dbReference>
<evidence type="ECO:0000256" key="2">
    <source>
        <dbReference type="ARBA" id="ARBA00023015"/>
    </source>
</evidence>
<dbReference type="EMBL" id="CP042382">
    <property type="protein sequence ID" value="QEA38484.1"/>
    <property type="molecule type" value="Genomic_DNA"/>
</dbReference>
<dbReference type="InterPro" id="IPR005119">
    <property type="entry name" value="LysR_subst-bd"/>
</dbReference>
<organism evidence="7 8">
    <name type="scientific">Pistricoccus aurantiacus</name>
    <dbReference type="NCBI Taxonomy" id="1883414"/>
    <lineage>
        <taxon>Bacteria</taxon>
        <taxon>Pseudomonadati</taxon>
        <taxon>Pseudomonadota</taxon>
        <taxon>Gammaproteobacteria</taxon>
        <taxon>Oceanospirillales</taxon>
        <taxon>Halomonadaceae</taxon>
        <taxon>Pistricoccus</taxon>
    </lineage>
</organism>
<dbReference type="Gene3D" id="1.10.10.10">
    <property type="entry name" value="Winged helix-like DNA-binding domain superfamily/Winged helix DNA-binding domain"/>
    <property type="match status" value="1"/>
</dbReference>
<dbReference type="AlphaFoldDB" id="A0A5B8SQI7"/>
<keyword evidence="2" id="KW-0805">Transcription regulation</keyword>
<feature type="domain" description="HTH lysR-type" evidence="6">
    <location>
        <begin position="9"/>
        <end position="66"/>
    </location>
</feature>
<dbReference type="PROSITE" id="PS50931">
    <property type="entry name" value="HTH_LYSR"/>
    <property type="match status" value="1"/>
</dbReference>
<dbReference type="InterPro" id="IPR036390">
    <property type="entry name" value="WH_DNA-bd_sf"/>
</dbReference>
<evidence type="ECO:0000256" key="1">
    <source>
        <dbReference type="ARBA" id="ARBA00009437"/>
    </source>
</evidence>
<evidence type="ECO:0000256" key="4">
    <source>
        <dbReference type="ARBA" id="ARBA00023163"/>
    </source>
</evidence>
<feature type="region of interest" description="Disordered" evidence="5">
    <location>
        <begin position="302"/>
        <end position="327"/>
    </location>
</feature>
<evidence type="ECO:0000259" key="6">
    <source>
        <dbReference type="PROSITE" id="PS50931"/>
    </source>
</evidence>
<dbReference type="FunFam" id="1.10.10.10:FF:000001">
    <property type="entry name" value="LysR family transcriptional regulator"/>
    <property type="match status" value="1"/>
</dbReference>
<dbReference type="KEGG" id="paur:FGL86_04905"/>
<evidence type="ECO:0000313" key="8">
    <source>
        <dbReference type="Proteomes" id="UP000321272"/>
    </source>
</evidence>
<protein>
    <submittedName>
        <fullName evidence="7">LysR family transcriptional regulator</fullName>
    </submittedName>
</protein>
<dbReference type="PANTHER" id="PTHR30579">
    <property type="entry name" value="TRANSCRIPTIONAL REGULATOR"/>
    <property type="match status" value="1"/>
</dbReference>
<keyword evidence="3" id="KW-0238">DNA-binding</keyword>
<dbReference type="SUPFAM" id="SSF46785">
    <property type="entry name" value="Winged helix' DNA-binding domain"/>
    <property type="match status" value="1"/>
</dbReference>